<reference evidence="1" key="1">
    <citation type="journal article" date="2014" name="Front. Microbiol.">
        <title>High frequency of phylogenetically diverse reductive dehalogenase-homologous genes in deep subseafloor sedimentary metagenomes.</title>
        <authorList>
            <person name="Kawai M."/>
            <person name="Futagami T."/>
            <person name="Toyoda A."/>
            <person name="Takaki Y."/>
            <person name="Nishi S."/>
            <person name="Hori S."/>
            <person name="Arai W."/>
            <person name="Tsubouchi T."/>
            <person name="Morono Y."/>
            <person name="Uchiyama I."/>
            <person name="Ito T."/>
            <person name="Fujiyama A."/>
            <person name="Inagaki F."/>
            <person name="Takami H."/>
        </authorList>
    </citation>
    <scope>NUCLEOTIDE SEQUENCE</scope>
    <source>
        <strain evidence="1">Expedition CK06-06</strain>
    </source>
</reference>
<evidence type="ECO:0008006" key="2">
    <source>
        <dbReference type="Google" id="ProtNLM"/>
    </source>
</evidence>
<name>X1C0Q6_9ZZZZ</name>
<sequence length="41" mass="4662">MQDLEYTVIKFLFQKSIPLKVGKIAKELNIPHSTLGSCITR</sequence>
<organism evidence="1">
    <name type="scientific">marine sediment metagenome</name>
    <dbReference type="NCBI Taxonomy" id="412755"/>
    <lineage>
        <taxon>unclassified sequences</taxon>
        <taxon>metagenomes</taxon>
        <taxon>ecological metagenomes</taxon>
    </lineage>
</organism>
<protein>
    <recommendedName>
        <fullName evidence="2">HTH iclR-type domain-containing protein</fullName>
    </recommendedName>
</protein>
<comment type="caution">
    <text evidence="1">The sequence shown here is derived from an EMBL/GenBank/DDBJ whole genome shotgun (WGS) entry which is preliminary data.</text>
</comment>
<proteinExistence type="predicted"/>
<dbReference type="EMBL" id="BART01019500">
    <property type="protein sequence ID" value="GAG86937.1"/>
    <property type="molecule type" value="Genomic_DNA"/>
</dbReference>
<evidence type="ECO:0000313" key="1">
    <source>
        <dbReference type="EMBL" id="GAG86937.1"/>
    </source>
</evidence>
<feature type="non-terminal residue" evidence="1">
    <location>
        <position position="41"/>
    </location>
</feature>
<accession>X1C0Q6</accession>
<gene>
    <name evidence="1" type="ORF">S01H4_36472</name>
</gene>
<dbReference type="AlphaFoldDB" id="X1C0Q6"/>